<organism evidence="1 2">
    <name type="scientific">Methanobrevibacter millerae</name>
    <dbReference type="NCBI Taxonomy" id="230361"/>
    <lineage>
        <taxon>Archaea</taxon>
        <taxon>Methanobacteriati</taxon>
        <taxon>Methanobacteriota</taxon>
        <taxon>Methanomada group</taxon>
        <taxon>Methanobacteria</taxon>
        <taxon>Methanobacteriales</taxon>
        <taxon>Methanobacteriaceae</taxon>
        <taxon>Methanobrevibacter</taxon>
    </lineage>
</organism>
<protein>
    <submittedName>
        <fullName evidence="1">Uncharacterized protein</fullName>
    </submittedName>
</protein>
<dbReference type="RefSeq" id="WP_149731270.1">
    <property type="nucleotide sequence ID" value="NZ_FMXB01000004.1"/>
</dbReference>
<dbReference type="Proteomes" id="UP000323439">
    <property type="component" value="Unassembled WGS sequence"/>
</dbReference>
<reference evidence="1 2" key="1">
    <citation type="submission" date="2016-10" db="EMBL/GenBank/DDBJ databases">
        <authorList>
            <person name="Varghese N."/>
            <person name="Submissions S."/>
        </authorList>
    </citation>
    <scope>NUCLEOTIDE SEQUENCE [LARGE SCALE GENOMIC DNA]</scope>
    <source>
        <strain evidence="1 2">DSM 16643</strain>
    </source>
</reference>
<proteinExistence type="predicted"/>
<dbReference type="EMBL" id="FMXB01000004">
    <property type="protein sequence ID" value="SDA45628.1"/>
    <property type="molecule type" value="Genomic_DNA"/>
</dbReference>
<dbReference type="AlphaFoldDB" id="A0A1G5VIV2"/>
<evidence type="ECO:0000313" key="1">
    <source>
        <dbReference type="EMBL" id="SDA45628.1"/>
    </source>
</evidence>
<name>A0A1G5VIV2_9EURY</name>
<sequence>MSKKADNKIRCDELTIDYIAIANFFIDVINDIYKRQHEITSWKWVENPVKPSEELLQKATKDHDRCYWSFERTYDRARDVISLIDFKDEPDFCTFALSTLRNTRARIKGFLEDTLLDYPDYELNKYDNILDDYYNDMDYYESAVDKYTHIMYIRTNVNLGLCYDIDHYYELLSERYFDEVRDENYRILDEIVSLIKNLYGFKAPEDQSGNFINNSRWND</sequence>
<accession>A0A1G5VIV2</accession>
<gene>
    <name evidence="1" type="ORF">SAMN02910315_00642</name>
</gene>
<evidence type="ECO:0000313" key="2">
    <source>
        <dbReference type="Proteomes" id="UP000323439"/>
    </source>
</evidence>
<keyword evidence="2" id="KW-1185">Reference proteome</keyword>